<feature type="transmembrane region" description="Helical" evidence="8">
    <location>
        <begin position="185"/>
        <end position="208"/>
    </location>
</feature>
<keyword evidence="3" id="KW-0813">Transport</keyword>
<feature type="transmembrane region" description="Helical" evidence="8">
    <location>
        <begin position="336"/>
        <end position="354"/>
    </location>
</feature>
<sequence>ATDRTQKRTYTHVVKDELGATWETVIRICILFGNAGILIVFIIVIGDILVGTTELRGLIPALLGPRTVGTLLSCRWFVMLVATLALILPLVSLRNISSLEFASTTGVAVAAALSVLGIILSTIAVASGGLSDVEWWIPKGSLGMKLIPTTFGAISTYVFAYFVNQELPPLMEGLRVYTRKNAMTATLSAMALCFVIHVLVQVPMYVAFGSNTKGDILLNLTPAGLAPLIGAGAGEFVGDAVLICYAIKVIAIFPMINWPLRESLSDFIFRTPRPEGWRFYSCTYGILAVVYLIAVFVRRVTVAIDYVGSTAGVAIAFLAPAFMIYNEAGHRKGSKIEAAVFLASGILVFLSTFSNNI</sequence>
<reference evidence="10" key="1">
    <citation type="submission" date="2020-12" db="EMBL/GenBank/DDBJ databases">
        <authorList>
            <person name="Iha C."/>
        </authorList>
    </citation>
    <scope>NUCLEOTIDE SEQUENCE</scope>
</reference>
<evidence type="ECO:0000313" key="10">
    <source>
        <dbReference type="EMBL" id="CAD7700781.1"/>
    </source>
</evidence>
<feature type="transmembrane region" description="Helical" evidence="8">
    <location>
        <begin position="146"/>
        <end position="164"/>
    </location>
</feature>
<feature type="transmembrane region" description="Helical" evidence="8">
    <location>
        <begin position="303"/>
        <end position="324"/>
    </location>
</feature>
<evidence type="ECO:0000256" key="3">
    <source>
        <dbReference type="ARBA" id="ARBA00022448"/>
    </source>
</evidence>
<evidence type="ECO:0000313" key="11">
    <source>
        <dbReference type="Proteomes" id="UP000708148"/>
    </source>
</evidence>
<feature type="transmembrane region" description="Helical" evidence="8">
    <location>
        <begin position="70"/>
        <end position="93"/>
    </location>
</feature>
<organism evidence="10 11">
    <name type="scientific">Ostreobium quekettii</name>
    <dbReference type="NCBI Taxonomy" id="121088"/>
    <lineage>
        <taxon>Eukaryota</taxon>
        <taxon>Viridiplantae</taxon>
        <taxon>Chlorophyta</taxon>
        <taxon>core chlorophytes</taxon>
        <taxon>Ulvophyceae</taxon>
        <taxon>TCBD clade</taxon>
        <taxon>Bryopsidales</taxon>
        <taxon>Ostreobineae</taxon>
        <taxon>Ostreobiaceae</taxon>
        <taxon>Ostreobium</taxon>
    </lineage>
</organism>
<dbReference type="Proteomes" id="UP000708148">
    <property type="component" value="Unassembled WGS sequence"/>
</dbReference>
<dbReference type="PANTHER" id="PTHR22950">
    <property type="entry name" value="AMINO ACID TRANSPORTER"/>
    <property type="match status" value="1"/>
</dbReference>
<evidence type="ECO:0000259" key="9">
    <source>
        <dbReference type="Pfam" id="PF01490"/>
    </source>
</evidence>
<keyword evidence="6 8" id="KW-1133">Transmembrane helix</keyword>
<comment type="caution">
    <text evidence="10">The sequence shown here is derived from an EMBL/GenBank/DDBJ whole genome shotgun (WGS) entry which is preliminary data.</text>
</comment>
<evidence type="ECO:0000256" key="6">
    <source>
        <dbReference type="ARBA" id="ARBA00022989"/>
    </source>
</evidence>
<feature type="transmembrane region" description="Helical" evidence="8">
    <location>
        <begin position="105"/>
        <end position="126"/>
    </location>
</feature>
<evidence type="ECO:0000256" key="1">
    <source>
        <dbReference type="ARBA" id="ARBA00004141"/>
    </source>
</evidence>
<dbReference type="InterPro" id="IPR013057">
    <property type="entry name" value="AA_transpt_TM"/>
</dbReference>
<feature type="transmembrane region" description="Helical" evidence="8">
    <location>
        <begin position="228"/>
        <end position="256"/>
    </location>
</feature>
<comment type="similarity">
    <text evidence="2">Belongs to the amino acid/polyamine transporter 2 family.</text>
</comment>
<feature type="non-terminal residue" evidence="10">
    <location>
        <position position="1"/>
    </location>
</feature>
<feature type="transmembrane region" description="Helical" evidence="8">
    <location>
        <begin position="277"/>
        <end position="297"/>
    </location>
</feature>
<gene>
    <name evidence="10" type="ORF">OSTQU699_LOCUS6140</name>
</gene>
<keyword evidence="7 8" id="KW-0472">Membrane</keyword>
<evidence type="ECO:0000256" key="4">
    <source>
        <dbReference type="ARBA" id="ARBA00022692"/>
    </source>
</evidence>
<dbReference type="Pfam" id="PF01490">
    <property type="entry name" value="Aa_trans"/>
    <property type="match status" value="1"/>
</dbReference>
<proteinExistence type="inferred from homology"/>
<dbReference type="OrthoDB" id="28208at2759"/>
<keyword evidence="5" id="KW-0029">Amino-acid transport</keyword>
<dbReference type="GO" id="GO:0015179">
    <property type="term" value="F:L-amino acid transmembrane transporter activity"/>
    <property type="evidence" value="ECO:0007669"/>
    <property type="project" value="TreeGrafter"/>
</dbReference>
<accession>A0A8S1IZI8</accession>
<dbReference type="GO" id="GO:0016020">
    <property type="term" value="C:membrane"/>
    <property type="evidence" value="ECO:0007669"/>
    <property type="project" value="UniProtKB-SubCell"/>
</dbReference>
<dbReference type="PANTHER" id="PTHR22950:SF458">
    <property type="entry name" value="SODIUM-COUPLED NEUTRAL AMINO ACID TRANSPORTER 11-RELATED"/>
    <property type="match status" value="1"/>
</dbReference>
<feature type="domain" description="Amino acid transporter transmembrane" evidence="9">
    <location>
        <begin position="6"/>
        <end position="331"/>
    </location>
</feature>
<keyword evidence="11" id="KW-1185">Reference proteome</keyword>
<comment type="subcellular location">
    <subcellularLocation>
        <location evidence="1">Membrane</location>
        <topology evidence="1">Multi-pass membrane protein</topology>
    </subcellularLocation>
</comment>
<name>A0A8S1IZI8_9CHLO</name>
<dbReference type="AlphaFoldDB" id="A0A8S1IZI8"/>
<dbReference type="EMBL" id="CAJHUC010001341">
    <property type="protein sequence ID" value="CAD7700781.1"/>
    <property type="molecule type" value="Genomic_DNA"/>
</dbReference>
<evidence type="ECO:0000256" key="5">
    <source>
        <dbReference type="ARBA" id="ARBA00022970"/>
    </source>
</evidence>
<protein>
    <recommendedName>
        <fullName evidence="9">Amino acid transporter transmembrane domain-containing protein</fullName>
    </recommendedName>
</protein>
<evidence type="ECO:0000256" key="7">
    <source>
        <dbReference type="ARBA" id="ARBA00023136"/>
    </source>
</evidence>
<evidence type="ECO:0000256" key="8">
    <source>
        <dbReference type="SAM" id="Phobius"/>
    </source>
</evidence>
<keyword evidence="4 8" id="KW-0812">Transmembrane</keyword>
<evidence type="ECO:0000256" key="2">
    <source>
        <dbReference type="ARBA" id="ARBA00008066"/>
    </source>
</evidence>
<feature type="transmembrane region" description="Helical" evidence="8">
    <location>
        <begin position="25"/>
        <end position="50"/>
    </location>
</feature>